<comment type="pathway">
    <text evidence="1">Glycolipid biosynthesis; glycosylphosphatidylinositol-anchor biosynthesis.</text>
</comment>
<evidence type="ECO:0000256" key="1">
    <source>
        <dbReference type="ARBA" id="ARBA00004687"/>
    </source>
</evidence>
<feature type="domain" description="Phosphatidylinositol N-acetylglucosaminyltransferase subunit H conserved" evidence="4">
    <location>
        <begin position="114"/>
        <end position="179"/>
    </location>
</feature>
<comment type="similarity">
    <text evidence="2">Belongs to the PIGH family.</text>
</comment>
<accession>B6Q3G5</accession>
<feature type="transmembrane region" description="Helical" evidence="3">
    <location>
        <begin position="32"/>
        <end position="54"/>
    </location>
</feature>
<dbReference type="EMBL" id="DS995899">
    <property type="protein sequence ID" value="EEA27071.1"/>
    <property type="molecule type" value="Genomic_DNA"/>
</dbReference>
<evidence type="ECO:0000256" key="2">
    <source>
        <dbReference type="ARBA" id="ARBA00009610"/>
    </source>
</evidence>
<name>B6Q3G5_TALMQ</name>
<dbReference type="InterPro" id="IPR044215">
    <property type="entry name" value="PIG-H"/>
</dbReference>
<dbReference type="Pfam" id="PF10181">
    <property type="entry name" value="PIG-H"/>
    <property type="match status" value="1"/>
</dbReference>
<reference evidence="6" key="1">
    <citation type="journal article" date="2015" name="Genome Announc.">
        <title>Genome sequence of the AIDS-associated pathogen Penicillium marneffei (ATCC18224) and its near taxonomic relative Talaromyces stipitatus (ATCC10500).</title>
        <authorList>
            <person name="Nierman W.C."/>
            <person name="Fedorova-Abrams N.D."/>
            <person name="Andrianopoulos A."/>
        </authorList>
    </citation>
    <scope>NUCLEOTIDE SEQUENCE [LARGE SCALE GENOMIC DNA]</scope>
    <source>
        <strain evidence="6">ATCC 18224 / CBS 334.59 / QM 7333</strain>
    </source>
</reference>
<keyword evidence="5" id="KW-0328">Glycosyltransferase</keyword>
<keyword evidence="3" id="KW-0812">Transmembrane</keyword>
<dbReference type="UniPathway" id="UPA00196"/>
<evidence type="ECO:0000256" key="3">
    <source>
        <dbReference type="SAM" id="Phobius"/>
    </source>
</evidence>
<evidence type="ECO:0000259" key="4">
    <source>
        <dbReference type="Pfam" id="PF10181"/>
    </source>
</evidence>
<dbReference type="STRING" id="441960.B6Q3G5"/>
<keyword evidence="5" id="KW-0808">Transferase</keyword>
<gene>
    <name evidence="5" type="ORF">PMAA_019720</name>
</gene>
<keyword evidence="6" id="KW-1185">Reference proteome</keyword>
<dbReference type="PhylomeDB" id="B6Q3G5"/>
<sequence>MSSRLTVQRPSPTTALFTASNAPARRTWSSKLAFGIEVLLRILGFFSVLLVNFAKVRRFITTNDGSWGVSPELWTTNVGSLTCRIADHYTWPIVAIASAIVTYAVWRKGYTEESLLVIRGLGVQTSTSSSMYWSSAATRFIPTTQIQDIVIHEAFKGFEVRFYLAIIVEGESGVVVVFPNLLPKRTLLEEVWRGARQCLYESKTVPLPG</sequence>
<evidence type="ECO:0000313" key="5">
    <source>
        <dbReference type="EMBL" id="EEA27071.1"/>
    </source>
</evidence>
<dbReference type="VEuPathDB" id="FungiDB:PMAA_019720"/>
<keyword evidence="3" id="KW-1133">Transmembrane helix</keyword>
<dbReference type="InterPro" id="IPR019328">
    <property type="entry name" value="PIGH-H_dom"/>
</dbReference>
<dbReference type="AlphaFoldDB" id="B6Q3G5"/>
<dbReference type="PANTHER" id="PTHR15231">
    <property type="entry name" value="PHOSPHATIDYLINOSITOL N-ACETYLGLUCOSAMINYLTRANSFERASE SUBUNIT H"/>
    <property type="match status" value="1"/>
</dbReference>
<dbReference type="OrthoDB" id="6256716at2759"/>
<protein>
    <submittedName>
        <fullName evidence="5">Phosphatidylinositol N-acetylglucosaminyltransferase, putative</fullName>
    </submittedName>
</protein>
<keyword evidence="3" id="KW-0472">Membrane</keyword>
<organism evidence="5 6">
    <name type="scientific">Talaromyces marneffei (strain ATCC 18224 / CBS 334.59 / QM 7333)</name>
    <name type="common">Penicillium marneffei</name>
    <dbReference type="NCBI Taxonomy" id="441960"/>
    <lineage>
        <taxon>Eukaryota</taxon>
        <taxon>Fungi</taxon>
        <taxon>Dikarya</taxon>
        <taxon>Ascomycota</taxon>
        <taxon>Pezizomycotina</taxon>
        <taxon>Eurotiomycetes</taxon>
        <taxon>Eurotiomycetidae</taxon>
        <taxon>Eurotiales</taxon>
        <taxon>Trichocomaceae</taxon>
        <taxon>Talaromyces</taxon>
        <taxon>Talaromyces sect. Talaromyces</taxon>
    </lineage>
</organism>
<proteinExistence type="inferred from homology"/>
<dbReference type="GO" id="GO:0000506">
    <property type="term" value="C:glycosylphosphatidylinositol-N-acetylglucosaminyltransferase (GPI-GnT) complex"/>
    <property type="evidence" value="ECO:0007669"/>
    <property type="project" value="InterPro"/>
</dbReference>
<dbReference type="GO" id="GO:0016757">
    <property type="term" value="F:glycosyltransferase activity"/>
    <property type="evidence" value="ECO:0007669"/>
    <property type="project" value="UniProtKB-KW"/>
</dbReference>
<dbReference type="HOGENOM" id="CLU_054079_0_0_1"/>
<dbReference type="GO" id="GO:0006506">
    <property type="term" value="P:GPI anchor biosynthetic process"/>
    <property type="evidence" value="ECO:0007669"/>
    <property type="project" value="UniProtKB-UniPathway"/>
</dbReference>
<evidence type="ECO:0000313" key="6">
    <source>
        <dbReference type="Proteomes" id="UP000001294"/>
    </source>
</evidence>
<dbReference type="Proteomes" id="UP000001294">
    <property type="component" value="Unassembled WGS sequence"/>
</dbReference>
<dbReference type="PANTHER" id="PTHR15231:SF1">
    <property type="entry name" value="PHOSPHATIDYLINOSITOL N-ACETYLGLUCOSAMINYLTRANSFERASE SUBUNIT H"/>
    <property type="match status" value="1"/>
</dbReference>